<accession>A0A8H6AY15</accession>
<keyword evidence="1" id="KW-0812">Transmembrane</keyword>
<comment type="caution">
    <text evidence="2">The sequence shown here is derived from an EMBL/GenBank/DDBJ whole genome shotgun (WGS) entry which is preliminary data.</text>
</comment>
<keyword evidence="1" id="KW-0472">Membrane</keyword>
<dbReference type="EMBL" id="JABFCT010000006">
    <property type="protein sequence ID" value="KAF5875515.1"/>
    <property type="molecule type" value="Genomic_DNA"/>
</dbReference>
<dbReference type="OrthoDB" id="3529975at2759"/>
<reference evidence="2 3" key="1">
    <citation type="journal article" date="2020" name="Phytopathology">
        <title>A high-quality genome resource of Botrytis fragariae, a new and rapidly spreading fungal pathogen causing strawberry gray mold in the U.S.A.</title>
        <authorList>
            <person name="Wu Y."/>
            <person name="Saski C.A."/>
            <person name="Schnabel G."/>
            <person name="Xiao S."/>
            <person name="Hu M."/>
        </authorList>
    </citation>
    <scope>NUCLEOTIDE SEQUENCE [LARGE SCALE GENOMIC DNA]</scope>
    <source>
        <strain evidence="2 3">BVB16</strain>
    </source>
</reference>
<proteinExistence type="predicted"/>
<sequence length="229" mass="25546">MATYSLDPTEQPIADVMNPESSSMAIVSYSIILSSLQIVFVTARFLSRLLRKVPSIWGLNDHLIIVRGTIAVISKHAIHSHPPQLRILKLAILFLYKRLFIISKRAKHAIRGATYAAYAFIIVLEAIAILQRVPRSDTYKTGPRKSHHIVTDILIFLIPVPVEWKLNVPLGAKMESAWYGNLRSSTLGILADTAPARSYICERRITTLATNSTCCLFNLRVFAALPPVT</sequence>
<organism evidence="2 3">
    <name type="scientific">Botrytis fragariae</name>
    <dbReference type="NCBI Taxonomy" id="1964551"/>
    <lineage>
        <taxon>Eukaryota</taxon>
        <taxon>Fungi</taxon>
        <taxon>Dikarya</taxon>
        <taxon>Ascomycota</taxon>
        <taxon>Pezizomycotina</taxon>
        <taxon>Leotiomycetes</taxon>
        <taxon>Helotiales</taxon>
        <taxon>Sclerotiniaceae</taxon>
        <taxon>Botrytis</taxon>
    </lineage>
</organism>
<name>A0A8H6AY15_9HELO</name>
<dbReference type="AlphaFoldDB" id="A0A8H6AY15"/>
<gene>
    <name evidence="2" type="ORF">Bfra_003969</name>
</gene>
<keyword evidence="3" id="KW-1185">Reference proteome</keyword>
<keyword evidence="1" id="KW-1133">Transmembrane helix</keyword>
<dbReference type="Proteomes" id="UP000531561">
    <property type="component" value="Unassembled WGS sequence"/>
</dbReference>
<evidence type="ECO:0000256" key="1">
    <source>
        <dbReference type="SAM" id="Phobius"/>
    </source>
</evidence>
<evidence type="ECO:0000313" key="2">
    <source>
        <dbReference type="EMBL" id="KAF5875515.1"/>
    </source>
</evidence>
<dbReference type="RefSeq" id="XP_037194461.1">
    <property type="nucleotide sequence ID" value="XM_037334374.1"/>
</dbReference>
<feature type="transmembrane region" description="Helical" evidence="1">
    <location>
        <begin position="112"/>
        <end position="130"/>
    </location>
</feature>
<feature type="transmembrane region" description="Helical" evidence="1">
    <location>
        <begin position="26"/>
        <end position="46"/>
    </location>
</feature>
<protein>
    <submittedName>
        <fullName evidence="2">Uncharacterized protein</fullName>
    </submittedName>
</protein>
<evidence type="ECO:0000313" key="3">
    <source>
        <dbReference type="Proteomes" id="UP000531561"/>
    </source>
</evidence>
<dbReference type="GeneID" id="59258066"/>